<keyword evidence="3 6" id="KW-0378">Hydrolase</keyword>
<feature type="binding site" evidence="6">
    <location>
        <position position="94"/>
    </location>
    <ligand>
        <name>Fe cation</name>
        <dbReference type="ChEBI" id="CHEBI:24875"/>
    </ligand>
</feature>
<dbReference type="SUPFAM" id="SSF56420">
    <property type="entry name" value="Peptide deformylase"/>
    <property type="match status" value="1"/>
</dbReference>
<dbReference type="PANTHER" id="PTHR10458:SF22">
    <property type="entry name" value="PEPTIDE DEFORMYLASE"/>
    <property type="match status" value="1"/>
</dbReference>
<comment type="function">
    <text evidence="6">Removes the formyl group from the N-terminal Met of newly synthesized proteins. Requires at least a dipeptide for an efficient rate of reaction. N-terminal L-methionine is a prerequisite for activity but the enzyme has broad specificity at other positions.</text>
</comment>
<dbReference type="GO" id="GO:0042586">
    <property type="term" value="F:peptide deformylase activity"/>
    <property type="evidence" value="ECO:0007669"/>
    <property type="project" value="UniProtKB-UniRule"/>
</dbReference>
<dbReference type="FunFam" id="3.90.45.10:FF:000005">
    <property type="entry name" value="Peptide deformylase"/>
    <property type="match status" value="1"/>
</dbReference>
<dbReference type="InterPro" id="IPR036821">
    <property type="entry name" value="Peptide_deformylase_sf"/>
</dbReference>
<dbReference type="PANTHER" id="PTHR10458">
    <property type="entry name" value="PEPTIDE DEFORMYLASE"/>
    <property type="match status" value="1"/>
</dbReference>
<dbReference type="EC" id="3.5.1.88" evidence="6"/>
<dbReference type="RefSeq" id="WP_092863680.1">
    <property type="nucleotide sequence ID" value="NZ_FPCH01000001.1"/>
</dbReference>
<proteinExistence type="inferred from homology"/>
<organism evidence="7 8">
    <name type="scientific">Hyphomicrobium facile</name>
    <dbReference type="NCBI Taxonomy" id="51670"/>
    <lineage>
        <taxon>Bacteria</taxon>
        <taxon>Pseudomonadati</taxon>
        <taxon>Pseudomonadota</taxon>
        <taxon>Alphaproteobacteria</taxon>
        <taxon>Hyphomicrobiales</taxon>
        <taxon>Hyphomicrobiaceae</taxon>
        <taxon>Hyphomicrobium</taxon>
    </lineage>
</organism>
<accession>A0A1I7MVK3</accession>
<evidence type="ECO:0000256" key="6">
    <source>
        <dbReference type="HAMAP-Rule" id="MF_00163"/>
    </source>
</evidence>
<dbReference type="STRING" id="51670.SAMN04488557_0478"/>
<evidence type="ECO:0000256" key="4">
    <source>
        <dbReference type="ARBA" id="ARBA00022917"/>
    </source>
</evidence>
<dbReference type="AlphaFoldDB" id="A0A1I7MVK3"/>
<comment type="catalytic activity">
    <reaction evidence="6">
        <text>N-terminal N-formyl-L-methionyl-[peptide] + H2O = N-terminal L-methionyl-[peptide] + formate</text>
        <dbReference type="Rhea" id="RHEA:24420"/>
        <dbReference type="Rhea" id="RHEA-COMP:10639"/>
        <dbReference type="Rhea" id="RHEA-COMP:10640"/>
        <dbReference type="ChEBI" id="CHEBI:15377"/>
        <dbReference type="ChEBI" id="CHEBI:15740"/>
        <dbReference type="ChEBI" id="CHEBI:49298"/>
        <dbReference type="ChEBI" id="CHEBI:64731"/>
        <dbReference type="EC" id="3.5.1.88"/>
    </reaction>
</comment>
<keyword evidence="5 6" id="KW-0408">Iron</keyword>
<evidence type="ECO:0000313" key="7">
    <source>
        <dbReference type="EMBL" id="SFV26440.1"/>
    </source>
</evidence>
<name>A0A1I7MVK3_9HYPH</name>
<dbReference type="EMBL" id="FPCH01000001">
    <property type="protein sequence ID" value="SFV26440.1"/>
    <property type="molecule type" value="Genomic_DNA"/>
</dbReference>
<feature type="binding site" evidence="6">
    <location>
        <position position="140"/>
    </location>
    <ligand>
        <name>Fe cation</name>
        <dbReference type="ChEBI" id="CHEBI:24875"/>
    </ligand>
</feature>
<evidence type="ECO:0000256" key="5">
    <source>
        <dbReference type="ARBA" id="ARBA00023004"/>
    </source>
</evidence>
<dbReference type="InterPro" id="IPR023635">
    <property type="entry name" value="Peptide_deformylase"/>
</dbReference>
<dbReference type="GO" id="GO:0046872">
    <property type="term" value="F:metal ion binding"/>
    <property type="evidence" value="ECO:0007669"/>
    <property type="project" value="UniProtKB-KW"/>
</dbReference>
<evidence type="ECO:0000256" key="2">
    <source>
        <dbReference type="ARBA" id="ARBA00022723"/>
    </source>
</evidence>
<gene>
    <name evidence="6" type="primary">def</name>
    <name evidence="7" type="ORF">SAMN04488557_0478</name>
</gene>
<reference evidence="8" key="1">
    <citation type="submission" date="2016-10" db="EMBL/GenBank/DDBJ databases">
        <authorList>
            <person name="Varghese N."/>
            <person name="Submissions S."/>
        </authorList>
    </citation>
    <scope>NUCLEOTIDE SEQUENCE [LARGE SCALE GENOMIC DNA]</scope>
    <source>
        <strain evidence="8">DSM 1565</strain>
    </source>
</reference>
<keyword evidence="8" id="KW-1185">Reference proteome</keyword>
<feature type="active site" evidence="6">
    <location>
        <position position="137"/>
    </location>
</feature>
<keyword evidence="4 6" id="KW-0648">Protein biosynthesis</keyword>
<protein>
    <recommendedName>
        <fullName evidence="6">Peptide deformylase</fullName>
        <shortName evidence="6">PDF</shortName>
        <ecNumber evidence="6">3.5.1.88</ecNumber>
    </recommendedName>
    <alternativeName>
        <fullName evidence="6">Polypeptide deformylase</fullName>
    </alternativeName>
</protein>
<dbReference type="NCBIfam" id="NF001159">
    <property type="entry name" value="PRK00150.1-3"/>
    <property type="match status" value="1"/>
</dbReference>
<dbReference type="Pfam" id="PF01327">
    <property type="entry name" value="Pep_deformylase"/>
    <property type="match status" value="1"/>
</dbReference>
<feature type="binding site" evidence="6">
    <location>
        <position position="136"/>
    </location>
    <ligand>
        <name>Fe cation</name>
        <dbReference type="ChEBI" id="CHEBI:24875"/>
    </ligand>
</feature>
<evidence type="ECO:0000313" key="8">
    <source>
        <dbReference type="Proteomes" id="UP000199423"/>
    </source>
</evidence>
<dbReference type="PIRSF" id="PIRSF004749">
    <property type="entry name" value="Pep_def"/>
    <property type="match status" value="1"/>
</dbReference>
<comment type="cofactor">
    <cofactor evidence="6">
        <name>Fe(2+)</name>
        <dbReference type="ChEBI" id="CHEBI:29033"/>
    </cofactor>
    <text evidence="6">Binds 1 Fe(2+) ion.</text>
</comment>
<dbReference type="Gene3D" id="3.90.45.10">
    <property type="entry name" value="Peptide deformylase"/>
    <property type="match status" value="1"/>
</dbReference>
<keyword evidence="2 6" id="KW-0479">Metal-binding</keyword>
<dbReference type="OrthoDB" id="9804313at2"/>
<evidence type="ECO:0000256" key="3">
    <source>
        <dbReference type="ARBA" id="ARBA00022801"/>
    </source>
</evidence>
<dbReference type="PRINTS" id="PR01576">
    <property type="entry name" value="PDEFORMYLASE"/>
</dbReference>
<dbReference type="Proteomes" id="UP000199423">
    <property type="component" value="Unassembled WGS sequence"/>
</dbReference>
<dbReference type="GO" id="GO:0006412">
    <property type="term" value="P:translation"/>
    <property type="evidence" value="ECO:0007669"/>
    <property type="project" value="UniProtKB-UniRule"/>
</dbReference>
<evidence type="ECO:0000256" key="1">
    <source>
        <dbReference type="ARBA" id="ARBA00010759"/>
    </source>
</evidence>
<sequence length="171" mass="18868">MAVLPIITIPDPVLRKISDPVERVDDAVVKLMDDMLETMYDAPGVGLAAVQVGILKRVVVIDAAKDDEPPNPIAMANPELIAVGSTTRVHEEGCLSIPDVHVEIERPSTVTVRYIDRYGKEQELAADGLLATAIQHEIDHLDGQLIIDFLSRLKRDIIIRKFKKQVRTSGD</sequence>
<dbReference type="NCBIfam" id="TIGR00079">
    <property type="entry name" value="pept_deformyl"/>
    <property type="match status" value="1"/>
</dbReference>
<dbReference type="CDD" id="cd00487">
    <property type="entry name" value="Pep_deformylase"/>
    <property type="match status" value="1"/>
</dbReference>
<dbReference type="HAMAP" id="MF_00163">
    <property type="entry name" value="Pep_deformylase"/>
    <property type="match status" value="1"/>
</dbReference>
<comment type="similarity">
    <text evidence="1 6">Belongs to the polypeptide deformylase family.</text>
</comment>